<reference evidence="3 4" key="1">
    <citation type="submission" date="2023-05" db="EMBL/GenBank/DDBJ databases">
        <title>A 100% complete, gapless, phased diploid assembly of the Scenedesmus obliquus UTEX 3031 genome.</title>
        <authorList>
            <person name="Biondi T.C."/>
            <person name="Hanschen E.R."/>
            <person name="Kwon T."/>
            <person name="Eng W."/>
            <person name="Kruse C.P.S."/>
            <person name="Koehler S.I."/>
            <person name="Kunde Y."/>
            <person name="Gleasner C.D."/>
            <person name="You Mak K.T."/>
            <person name="Polle J."/>
            <person name="Hovde B.T."/>
            <person name="Starkenburg S.R."/>
        </authorList>
    </citation>
    <scope>NUCLEOTIDE SEQUENCE [LARGE SCALE GENOMIC DNA]</scope>
    <source>
        <strain evidence="3 4">DOE0152z</strain>
    </source>
</reference>
<protein>
    <recommendedName>
        <fullName evidence="2">Chitin-binding type-4 domain-containing protein</fullName>
    </recommendedName>
</protein>
<organism evidence="3 4">
    <name type="scientific">Tetradesmus obliquus</name>
    <name type="common">Green alga</name>
    <name type="synonym">Acutodesmus obliquus</name>
    <dbReference type="NCBI Taxonomy" id="3088"/>
    <lineage>
        <taxon>Eukaryota</taxon>
        <taxon>Viridiplantae</taxon>
        <taxon>Chlorophyta</taxon>
        <taxon>core chlorophytes</taxon>
        <taxon>Chlorophyceae</taxon>
        <taxon>CS clade</taxon>
        <taxon>Sphaeropleales</taxon>
        <taxon>Scenedesmaceae</taxon>
        <taxon>Tetradesmus</taxon>
    </lineage>
</organism>
<evidence type="ECO:0000256" key="1">
    <source>
        <dbReference type="SAM" id="MobiDB-lite"/>
    </source>
</evidence>
<name>A0ABY8TKH4_TETOB</name>
<evidence type="ECO:0000313" key="3">
    <source>
        <dbReference type="EMBL" id="WIA07998.1"/>
    </source>
</evidence>
<dbReference type="Proteomes" id="UP001244341">
    <property type="component" value="Chromosome 1b"/>
</dbReference>
<feature type="compositionally biased region" description="Pro residues" evidence="1">
    <location>
        <begin position="361"/>
        <end position="381"/>
    </location>
</feature>
<feature type="region of interest" description="Disordered" evidence="1">
    <location>
        <begin position="358"/>
        <end position="381"/>
    </location>
</feature>
<evidence type="ECO:0000259" key="2">
    <source>
        <dbReference type="Pfam" id="PF03067"/>
    </source>
</evidence>
<proteinExistence type="predicted"/>
<gene>
    <name evidence="3" type="ORF">OEZ85_007469</name>
</gene>
<feature type="domain" description="Chitin-binding type-4" evidence="2">
    <location>
        <begin position="185"/>
        <end position="353"/>
    </location>
</feature>
<dbReference type="Pfam" id="PF03067">
    <property type="entry name" value="LPMO_10"/>
    <property type="match status" value="1"/>
</dbReference>
<sequence length="562" mass="57956">MQQQQVVQQLLADVDSLLLPGVLDQCGCFALAQLVWGLGLLGHTHTCLFAACLDRFKQRQHDIDRSQQPANVLYGAAKAEWQMEPGQAQQLLAALGGLPTIATLPITQSKLNSAMATGRPKPAARSKLLLVTLAACILGSLPSAVHAHASLTTPRSRNEAFFNNWYANGGNGLGPSPFRPAGSPGVCGDPYQEVSPASNMATFQGPVTAYQSGQTIRVSVRLQVNHGGRLTFRLCDRKTNLDQGCFNARTLVRADNGKPHWYILTGSWEGTNAGRPEFANIDLRLPAGFSCPGGCVLQMEYYTYNSCVEQCPREDCGFYADRMNRILPVNIQGPKDICRAGGTQEIFLNCADIVITGGSGPTPPGPTPPGPTPPGPTPPPPTCNDNRADCTAWGPGLCSNAGVRATCPCMCRSGATPPGPTPPGPTPPGPTPPPPTCNDNRADCTAWGPGLCSTPGVATTCPCMCRTRTARAARRAARRIGGQAAAAAAAAVDPATVPADTSVASAAASAAVDPAAAVDAAAAVDPAAAAVASSTEVPPLSVVHLSPAPELAAAEGAAGAAP</sequence>
<evidence type="ECO:0000313" key="4">
    <source>
        <dbReference type="Proteomes" id="UP001244341"/>
    </source>
</evidence>
<dbReference type="InterPro" id="IPR004302">
    <property type="entry name" value="Cellulose/chitin-bd_N"/>
</dbReference>
<keyword evidence="4" id="KW-1185">Reference proteome</keyword>
<accession>A0ABY8TKH4</accession>
<dbReference type="EMBL" id="CP126208">
    <property type="protein sequence ID" value="WIA07998.1"/>
    <property type="molecule type" value="Genomic_DNA"/>
</dbReference>